<protein>
    <submittedName>
        <fullName evidence="1">Uncharacterized protein</fullName>
    </submittedName>
</protein>
<dbReference type="Proteomes" id="UP000184076">
    <property type="component" value="Unassembled WGS sequence"/>
</dbReference>
<accession>A0A1M4X3Y4</accession>
<sequence length="331" mass="34357">MKPISLEGIQTTSLFDRPSKVAAQDLGRPWIPGGSLADFLAFLPTQLAARDLREAVGAVAAAVLGGRTVLLGMGAHPIKVGLAPVIIDAMETGILKGLALNGAGVIHDVEMALAGKTSEDVGSHLSLGRFGMARETAEFINGAVKERAADGHAGFGEAVGRALLKADPPHARFSILAAAARLGIPVTVHVAMGTDIIHMHPSMDGAAAGAASHYDFRVFCRLVTTLRKGVYINLGSAVVLPEVFLKAVSVAANLGHDLSGITTINMDFMRHYRPHVNVVERPTAGRGRGYSFVGHHEILFPLFCAAVKEAVAAQGGSASTAIPDGSLGEGT</sequence>
<evidence type="ECO:0000313" key="1">
    <source>
        <dbReference type="EMBL" id="SHE88175.1"/>
    </source>
</evidence>
<reference evidence="2" key="1">
    <citation type="submission" date="2016-11" db="EMBL/GenBank/DDBJ databases">
        <authorList>
            <person name="Varghese N."/>
            <person name="Submissions S."/>
        </authorList>
    </citation>
    <scope>NUCLEOTIDE SEQUENCE [LARGE SCALE GENOMIC DNA]</scope>
    <source>
        <strain evidence="2">DSM 9756</strain>
    </source>
</reference>
<dbReference type="AlphaFoldDB" id="A0A1M4X3Y4"/>
<organism evidence="1 2">
    <name type="scientific">Desulfacinum infernum DSM 9756</name>
    <dbReference type="NCBI Taxonomy" id="1121391"/>
    <lineage>
        <taxon>Bacteria</taxon>
        <taxon>Pseudomonadati</taxon>
        <taxon>Thermodesulfobacteriota</taxon>
        <taxon>Syntrophobacteria</taxon>
        <taxon>Syntrophobacterales</taxon>
        <taxon>Syntrophobacteraceae</taxon>
        <taxon>Desulfacinum</taxon>
    </lineage>
</organism>
<name>A0A1M4X3Y4_9BACT</name>
<dbReference type="RefSeq" id="WP_073037507.1">
    <property type="nucleotide sequence ID" value="NZ_FQVB01000008.1"/>
</dbReference>
<evidence type="ECO:0000313" key="2">
    <source>
        <dbReference type="Proteomes" id="UP000184076"/>
    </source>
</evidence>
<dbReference type="EMBL" id="FQVB01000008">
    <property type="protein sequence ID" value="SHE88175.1"/>
    <property type="molecule type" value="Genomic_DNA"/>
</dbReference>
<dbReference type="OrthoDB" id="9780825at2"/>
<keyword evidence="2" id="KW-1185">Reference proteome</keyword>
<gene>
    <name evidence="1" type="ORF">SAMN02745206_00972</name>
</gene>
<dbReference type="STRING" id="1121391.SAMN02745206_00972"/>
<proteinExistence type="predicted"/>